<proteinExistence type="predicted"/>
<dbReference type="RefSeq" id="WP_052082197.1">
    <property type="nucleotide sequence ID" value="NZ_CAOMJD010000021.1"/>
</dbReference>
<dbReference type="PANTHER" id="PTHR30408:SF12">
    <property type="entry name" value="TYPE I RESTRICTION ENZYME MJAVIII SPECIFICITY SUBUNIT"/>
    <property type="match status" value="1"/>
</dbReference>
<dbReference type="EMBL" id="JRPF02000011">
    <property type="protein sequence ID" value="TLD78012.1"/>
    <property type="molecule type" value="Genomic_DNA"/>
</dbReference>
<keyword evidence="1" id="KW-0680">Restriction system</keyword>
<evidence type="ECO:0000313" key="4">
    <source>
        <dbReference type="EMBL" id="CUU40260.1"/>
    </source>
</evidence>
<keyword evidence="2" id="KW-0238">DNA-binding</keyword>
<dbReference type="EC" id="3.1.21.3" evidence="4"/>
<feature type="coiled-coil region" evidence="3">
    <location>
        <begin position="191"/>
        <end position="218"/>
    </location>
</feature>
<dbReference type="EMBL" id="LN907858">
    <property type="protein sequence ID" value="CUU40260.1"/>
    <property type="molecule type" value="Genomic_DNA"/>
</dbReference>
<dbReference type="GO" id="GO:0003677">
    <property type="term" value="F:DNA binding"/>
    <property type="evidence" value="ECO:0007669"/>
    <property type="project" value="UniProtKB-KW"/>
</dbReference>
<sequence>MGLVNKVKLSEIAQEKSLRFDVSFIKFFASQKQEYYGYKDLFCIPAVNNVNLSEIEELKYAEISNINKEGEVYPVHLCFDNKNEENESYFAKIERGDIFKPQINSILLSSVRPYLNKNVLITDDELYFTKAMIQIKPKINPKLFYYCIRSVFFDLINAVSRQGKGYPTLKADDLKNIKFPKTLVDSILRQENMLVSNIEFIEQEIQKLKKSKKLHLEIINEAFAEEFNYDENLWRAFGKGMSANTQNSNIRLVQIYAIKFSDIDKSLNLRFSCRFHNPLSQQCENILHAQNTIKIKDILAKEIRRGINPQYDENGEIAVVKTAQLKNSVIDLECCEFVNKKFFSQKQNAKINKNDIVIASTGKVSIGKIDIWEDEEKEVLADAHISIVTINEKLYNPLFLVYFLRSILGAYQIERDYTGTTNQVELYANEISNFDILNISLEQQQAIAQKIKAQIDNQNFIDEQIKQKQQEISHLIISVLA</sequence>
<dbReference type="STRING" id="76936.BN2458_PEG1375"/>
<accession>A0A0S4PXW2</accession>
<evidence type="ECO:0000256" key="1">
    <source>
        <dbReference type="ARBA" id="ARBA00022747"/>
    </source>
</evidence>
<dbReference type="GO" id="GO:0009035">
    <property type="term" value="F:type I site-specific deoxyribonuclease activity"/>
    <property type="evidence" value="ECO:0007669"/>
    <property type="project" value="UniProtKB-EC"/>
</dbReference>
<reference evidence="5 6" key="1">
    <citation type="journal article" date="2014" name="Genome Announc.">
        <title>Draft genome sequences of eight enterohepatic helicobacter species isolated from both laboratory and wild rodents.</title>
        <authorList>
            <person name="Sheh A."/>
            <person name="Shen Z."/>
            <person name="Fox J.G."/>
        </authorList>
    </citation>
    <scope>NUCLEOTIDE SEQUENCE [LARGE SCALE GENOMIC DNA]</scope>
    <source>
        <strain evidence="5 6">MIT 98-6810</strain>
    </source>
</reference>
<protein>
    <submittedName>
        <fullName evidence="4">Type I restriction-modification system, specificity subunit S</fullName>
        <ecNumber evidence="4">3.1.21.3</ecNumber>
    </submittedName>
</protein>
<evidence type="ECO:0000256" key="3">
    <source>
        <dbReference type="SAM" id="Coils"/>
    </source>
</evidence>
<dbReference type="GeneID" id="78151565"/>
<organism evidence="4 7">
    <name type="scientific">Helicobacter typhlonius</name>
    <dbReference type="NCBI Taxonomy" id="76936"/>
    <lineage>
        <taxon>Bacteria</taxon>
        <taxon>Pseudomonadati</taxon>
        <taxon>Campylobacterota</taxon>
        <taxon>Epsilonproteobacteria</taxon>
        <taxon>Campylobacterales</taxon>
        <taxon>Helicobacteraceae</taxon>
        <taxon>Helicobacter</taxon>
    </lineage>
</organism>
<dbReference type="InterPro" id="IPR052021">
    <property type="entry name" value="Type-I_RS_S_subunit"/>
</dbReference>
<keyword evidence="3" id="KW-0175">Coiled coil</keyword>
<dbReference type="PATRIC" id="fig|76936.10.peg.1343"/>
<dbReference type="PANTHER" id="PTHR30408">
    <property type="entry name" value="TYPE-1 RESTRICTION ENZYME ECOKI SPECIFICITY PROTEIN"/>
    <property type="match status" value="1"/>
</dbReference>
<dbReference type="InterPro" id="IPR044946">
    <property type="entry name" value="Restrct_endonuc_typeI_TRD_sf"/>
</dbReference>
<dbReference type="AlphaFoldDB" id="A0A0S4PXW2"/>
<name>A0A0S4PXW2_9HELI</name>
<evidence type="ECO:0000313" key="7">
    <source>
        <dbReference type="Proteomes" id="UP000064525"/>
    </source>
</evidence>
<gene>
    <name evidence="4" type="ORF">BN2458_PEG1375</name>
    <name evidence="5" type="ORF">LS75_008000</name>
</gene>
<dbReference type="KEGG" id="hty:BN2458_PEG1375"/>
<reference evidence="7" key="3">
    <citation type="submission" date="2015-11" db="EMBL/GenBank/DDBJ databases">
        <authorList>
            <person name="Anvar S.Y."/>
        </authorList>
    </citation>
    <scope>NUCLEOTIDE SEQUENCE [LARGE SCALE GENOMIC DNA]</scope>
</reference>
<dbReference type="SUPFAM" id="SSF116734">
    <property type="entry name" value="DNA methylase specificity domain"/>
    <property type="match status" value="2"/>
</dbReference>
<dbReference type="GO" id="GO:0009307">
    <property type="term" value="P:DNA restriction-modification system"/>
    <property type="evidence" value="ECO:0007669"/>
    <property type="project" value="UniProtKB-KW"/>
</dbReference>
<dbReference type="Proteomes" id="UP000064525">
    <property type="component" value="Chromosome I"/>
</dbReference>
<reference evidence="4" key="2">
    <citation type="submission" date="2015-11" db="EMBL/GenBank/DDBJ databases">
        <authorList>
            <person name="Zhang Y."/>
            <person name="Guo Z."/>
        </authorList>
    </citation>
    <scope>NUCLEOTIDE SEQUENCE</scope>
    <source>
        <strain evidence="4">1</strain>
    </source>
</reference>
<dbReference type="REBASE" id="132220">
    <property type="entry name" value="Hty1ORF1376P"/>
</dbReference>
<evidence type="ECO:0000313" key="5">
    <source>
        <dbReference type="EMBL" id="TLD78012.1"/>
    </source>
</evidence>
<dbReference type="Proteomes" id="UP000029925">
    <property type="component" value="Unassembled WGS sequence"/>
</dbReference>
<dbReference type="OrthoDB" id="9811611at2"/>
<dbReference type="Gene3D" id="3.90.220.20">
    <property type="entry name" value="DNA methylase specificity domains"/>
    <property type="match status" value="2"/>
</dbReference>
<evidence type="ECO:0000256" key="2">
    <source>
        <dbReference type="ARBA" id="ARBA00023125"/>
    </source>
</evidence>
<keyword evidence="4" id="KW-0378">Hydrolase</keyword>
<keyword evidence="6" id="KW-1185">Reference proteome</keyword>
<evidence type="ECO:0000313" key="6">
    <source>
        <dbReference type="Proteomes" id="UP000029925"/>
    </source>
</evidence>